<evidence type="ECO:0000313" key="1">
    <source>
        <dbReference type="EMBL" id="KAJ3526604.1"/>
    </source>
</evidence>
<dbReference type="Proteomes" id="UP001148629">
    <property type="component" value="Unassembled WGS sequence"/>
</dbReference>
<proteinExistence type="predicted"/>
<evidence type="ECO:0000313" key="2">
    <source>
        <dbReference type="Proteomes" id="UP001148629"/>
    </source>
</evidence>
<comment type="caution">
    <text evidence="1">The sequence shown here is derived from an EMBL/GenBank/DDBJ whole genome shotgun (WGS) entry which is preliminary data.</text>
</comment>
<protein>
    <submittedName>
        <fullName evidence="1">Uncharacterized protein</fullName>
    </submittedName>
</protein>
<dbReference type="EMBL" id="JANRMS010001701">
    <property type="protein sequence ID" value="KAJ3526604.1"/>
    <property type="molecule type" value="Genomic_DNA"/>
</dbReference>
<organism evidence="1 2">
    <name type="scientific">Fusarium decemcellulare</name>
    <dbReference type="NCBI Taxonomy" id="57161"/>
    <lineage>
        <taxon>Eukaryota</taxon>
        <taxon>Fungi</taxon>
        <taxon>Dikarya</taxon>
        <taxon>Ascomycota</taxon>
        <taxon>Pezizomycotina</taxon>
        <taxon>Sordariomycetes</taxon>
        <taxon>Hypocreomycetidae</taxon>
        <taxon>Hypocreales</taxon>
        <taxon>Nectriaceae</taxon>
        <taxon>Fusarium</taxon>
        <taxon>Fusarium decemcellulare species complex</taxon>
    </lineage>
</organism>
<name>A0ACC1RVG8_9HYPO</name>
<reference evidence="1" key="1">
    <citation type="submission" date="2022-08" db="EMBL/GenBank/DDBJ databases">
        <title>Genome Sequence of Fusarium decemcellulare.</title>
        <authorList>
            <person name="Buettner E."/>
        </authorList>
    </citation>
    <scope>NUCLEOTIDE SEQUENCE</scope>
    <source>
        <strain evidence="1">Babe19</strain>
    </source>
</reference>
<accession>A0ACC1RVG8</accession>
<sequence length="2001" mass="221994">MALQREWDRKQREQPTSRSASAGPPAAPSLRNPRKRDSPALDNPAIKRQYMTERRVSPDSSTDGSAQLTNSSQTRASARRFTEAEVAKQMSELTGASVKKSAMNFPTMTATSPPQSSASMHFPTGGELLKKIMGSQASTSPSPGPAPAASNAASQSPASPAPGDRIVAIVMAEPGRAYSMYKGPDGATVSGRGALIPAKYQLHDNPELPFVCPVRDCRRLFSGLKGLGGHFGAGHCSTTFNDNGDGTLSKIGNYVKHGAGGSPGIVVSRNPLPPNAPPPADPGLSVFAAMAQKRESGNVTPEMPERKQSARLSDAASKDATPVSTSSRTTNVKEYLHNFLSPAQREHQREDVTYMLDLPRQRGLPSSWIQNHRGGDLDIHHYACALAYLTGKETTTQDSCKVNWRTHARPSARLSTLCITLPPNMPLSAKQAFCSTDTCVGCKYYSHLQRQRNICDWAQSGRQTSSGSARSSEGSEGGSAKSEAMEVDEPDEPKPEPVLETVTETAPEPKRTRRHIATQGVSTDQVMMEQSIIGVMDRPGQMGGVELEMEEWEVAPGRMRDDSSSDNVAFSNSYLTSGQPVTVSEGVSFNVLVIKPGSANHWPVEDYKLRTCSVAAGKVRVTMGEKTFQLGPNGMFVVRPGQTCKVENRLYLDSVVHCTTIEDFGLQVGVLMSQANQRPSIPRERRQENYRAVPAEAAMPTGGLRSPSSPELATTQDLSNDKDSINVNPGSPPSPLPPLNDYTTVKKQDEDKVSGETTAAESEQQKKDMIEEVEEKEEPPKRGSFTIDPEGELTHDQTTVDIVTVPCPGGDPLRTWNRDGLMGRYFGALSMRDAEGAAPSETDRPAPSWVRQGIRREADQARILLYEHPAVAEGMTLSTLADALLDELERLRKRKHRTRPVVFVGHSVGGIIVKMVLAKASKNTKYEDILRQCYGVTFFGTPHQGSSYFAMPSLASSIQTLLQLSAPLPTSITDELRVGNSLLLRLDDDFKSIAHDFRVWTLYETIDSRLSGSGSGDVYFTAPLTSIKSAILGMRQETILPLQSDHANIASFGRHNVHTLRLFLKQLSVLIERANEYSSEDGHWALDLEQKVNIEVHGFFEDIVGPTEDATIRAWSTRLPLREFLKKGPDECLADRLSEVETVEEGRFLRARGRTSMIQEGERRESNKIVSGEAAKNPLGIKQEGAYEISPPASPIIRPVDWQTKVRTESAPQPFAGTPISPPSQVASPPTHYSTPMRRPSPLIRANFDQDLAVDRLSPPPRGRMGRSLSRSLSMGSQMSQYEYKDFPPFSQRSRSTIEGNFSEDDDGGIEASPRLPEAVIAIRKVAKDGKRRTSETVIVDEVPVAFAKPEVEARKFVWIHLPYNNPNWVTSVFETLQVSYNRNFAPLFNNDFWATRHTRGRHSQHYAYFAKPGLSPRGRSSKDTSLSPKPGGGVYTCLFLPYLHFDSYKRLIRRRELILERLGHGRARPVPESVAKTDSLEAQVIWEFLGHDPPINCRRTLDQYGYPSLRDTRSRDDDQMLYKLTKERTCLPGMGAGLLAQLSDISAWSGSRKSKTSSQDSEQNEQDPEDAILNGNVLMVDQLWLWVIDSHTVLSFFPKREGDAIEGPLYQQADLRDSIFNEVNVDLTRQCENALDLAALAVLHAVTVLLDRSSHPDLEVFRIFEEAISVLTEKLTSSLKIFRAEGFRDKATAYEPVENKARSIRARHKAEGRRAEEENRDNTSALLELRDIEDELLILLHLFERQSKVVSSMLSTYARPEVRDRTANGRAFLSEAVKKLSEYAHQAQEMIQRVRSTRNDYDKLLQMVQRQAQVDEVRLSRLHADLASAQSRSVMIFTTFTVIFLPLTFFTGLFGMNTREWGGENNLPLKTIGTISLPASFVLISLSLIAAWSTNARRLIKWVTRVCAITMSWLWRNAAQPTIKATANLIPQKSRGGGQGQREERESRGRGAMLGEEMSDFWERHRLERERGYTVPEKNRKTAMEGKGSWRKGSKEGRMK</sequence>
<keyword evidence="2" id="KW-1185">Reference proteome</keyword>
<gene>
    <name evidence="1" type="ORF">NM208_g11109</name>
</gene>